<dbReference type="EMBL" id="RCZK01000001">
    <property type="protein sequence ID" value="TPG15636.1"/>
    <property type="molecule type" value="Genomic_DNA"/>
</dbReference>
<dbReference type="Proteomes" id="UP000318413">
    <property type="component" value="Unassembled WGS sequence"/>
</dbReference>
<proteinExistence type="predicted"/>
<protein>
    <submittedName>
        <fullName evidence="1">Uncharacterized protein</fullName>
    </submittedName>
</protein>
<evidence type="ECO:0000313" key="2">
    <source>
        <dbReference type="Proteomes" id="UP000318413"/>
    </source>
</evidence>
<keyword evidence="2" id="KW-1185">Reference proteome</keyword>
<comment type="caution">
    <text evidence="1">The sequence shown here is derived from an EMBL/GenBank/DDBJ whole genome shotgun (WGS) entry which is preliminary data.</text>
</comment>
<reference evidence="1 2" key="1">
    <citation type="journal article" date="2019" name="Environ. Microbiol.">
        <title>Species interactions and distinct microbial communities in high Arctic permafrost affected cryosols are associated with the CH4 and CO2 gas fluxes.</title>
        <authorList>
            <person name="Altshuler I."/>
            <person name="Hamel J."/>
            <person name="Turney S."/>
            <person name="Magnuson E."/>
            <person name="Levesque R."/>
            <person name="Greer C."/>
            <person name="Whyte L.G."/>
        </authorList>
    </citation>
    <scope>NUCLEOTIDE SEQUENCE [LARGE SCALE GENOMIC DNA]</scope>
    <source>
        <strain evidence="1 2">S5.1</strain>
    </source>
</reference>
<name>A0A502CUY4_9SPHN</name>
<accession>A0A502CUY4</accession>
<sequence length="147" mass="16376">MQDGYDQTLSGLLRKRGELALEVETHRTAWEATSASLEAIDRAILVFSPGLNYDDLPIRKRPPVAKDGTTDLQRFLLDMLRRSGGPVRTLQAASAMAADRGVDERDRVAMTLLRKRVADSFYRLRKKGLVVGVKYGSGSELEWRLAG</sequence>
<organism evidence="1 2">
    <name type="scientific">Sphingomonas oligophenolica</name>
    <dbReference type="NCBI Taxonomy" id="301154"/>
    <lineage>
        <taxon>Bacteria</taxon>
        <taxon>Pseudomonadati</taxon>
        <taxon>Pseudomonadota</taxon>
        <taxon>Alphaproteobacteria</taxon>
        <taxon>Sphingomonadales</taxon>
        <taxon>Sphingomonadaceae</taxon>
        <taxon>Sphingomonas</taxon>
    </lineage>
</organism>
<dbReference type="RefSeq" id="WP_140867014.1">
    <property type="nucleotide sequence ID" value="NZ_RCZK01000001.1"/>
</dbReference>
<dbReference type="AlphaFoldDB" id="A0A502CUY4"/>
<evidence type="ECO:0000313" key="1">
    <source>
        <dbReference type="EMBL" id="TPG15636.1"/>
    </source>
</evidence>
<gene>
    <name evidence="1" type="ORF">EAH84_02275</name>
</gene>